<organism evidence="7 8">
    <name type="scientific">Aquirufa novilacunae</name>
    <dbReference type="NCBI Taxonomy" id="3139305"/>
    <lineage>
        <taxon>Bacteria</taxon>
        <taxon>Pseudomonadati</taxon>
        <taxon>Bacteroidota</taxon>
        <taxon>Cytophagia</taxon>
        <taxon>Cytophagales</taxon>
        <taxon>Flectobacillaceae</taxon>
        <taxon>Aquirufa</taxon>
    </lineage>
</organism>
<dbReference type="Proteomes" id="UP001623559">
    <property type="component" value="Unassembled WGS sequence"/>
</dbReference>
<feature type="domain" description="DUF202" evidence="6">
    <location>
        <begin position="15"/>
        <end position="77"/>
    </location>
</feature>
<evidence type="ECO:0000256" key="1">
    <source>
        <dbReference type="ARBA" id="ARBA00004127"/>
    </source>
</evidence>
<keyword evidence="4 5" id="KW-0472">Membrane</keyword>
<comment type="caution">
    <text evidence="7">The sequence shown here is derived from an EMBL/GenBank/DDBJ whole genome shotgun (WGS) entry which is preliminary data.</text>
</comment>
<dbReference type="Pfam" id="PF02656">
    <property type="entry name" value="DUF202"/>
    <property type="match status" value="1"/>
</dbReference>
<comment type="subcellular location">
    <subcellularLocation>
        <location evidence="1">Endomembrane system</location>
        <topology evidence="1">Multi-pass membrane protein</topology>
    </subcellularLocation>
</comment>
<keyword evidence="3 5" id="KW-1133">Transmembrane helix</keyword>
<accession>A0ABW8STD3</accession>
<evidence type="ECO:0000256" key="4">
    <source>
        <dbReference type="ARBA" id="ARBA00023136"/>
    </source>
</evidence>
<sequence>MNKDLILRENLAIQRTIMANQTTLLSFIRTSMYFLVAGISVQNVVRLAHLSWVFYLFYAISGFLLVGGLLNYFRQIRLIEEARKMVGHAQKAYIL</sequence>
<evidence type="ECO:0000256" key="2">
    <source>
        <dbReference type="ARBA" id="ARBA00022692"/>
    </source>
</evidence>
<evidence type="ECO:0000313" key="7">
    <source>
        <dbReference type="EMBL" id="MFL0205168.1"/>
    </source>
</evidence>
<evidence type="ECO:0000313" key="8">
    <source>
        <dbReference type="Proteomes" id="UP001623559"/>
    </source>
</evidence>
<feature type="transmembrane region" description="Helical" evidence="5">
    <location>
        <begin position="21"/>
        <end position="40"/>
    </location>
</feature>
<dbReference type="EMBL" id="JBEWZG010000001">
    <property type="protein sequence ID" value="MFL0205168.1"/>
    <property type="molecule type" value="Genomic_DNA"/>
</dbReference>
<gene>
    <name evidence="7" type="ORF">V7S74_00275</name>
</gene>
<name>A0ABW8STD3_9BACT</name>
<proteinExistence type="predicted"/>
<evidence type="ECO:0000256" key="3">
    <source>
        <dbReference type="ARBA" id="ARBA00022989"/>
    </source>
</evidence>
<evidence type="ECO:0000259" key="6">
    <source>
        <dbReference type="Pfam" id="PF02656"/>
    </source>
</evidence>
<dbReference type="InterPro" id="IPR003807">
    <property type="entry name" value="DUF202"/>
</dbReference>
<feature type="transmembrane region" description="Helical" evidence="5">
    <location>
        <begin position="52"/>
        <end position="73"/>
    </location>
</feature>
<reference evidence="7 8" key="1">
    <citation type="submission" date="2024-07" db="EMBL/GenBank/DDBJ databases">
        <authorList>
            <person name="Pitt A."/>
            <person name="Hahn M.W."/>
        </authorList>
    </citation>
    <scope>NUCLEOTIDE SEQUENCE [LARGE SCALE GENOMIC DNA]</scope>
    <source>
        <strain evidence="7 8">2-AUSEE-184A6</strain>
    </source>
</reference>
<dbReference type="RefSeq" id="WP_406776772.1">
    <property type="nucleotide sequence ID" value="NZ_JBEWZG010000001.1"/>
</dbReference>
<keyword evidence="2 5" id="KW-0812">Transmembrane</keyword>
<protein>
    <submittedName>
        <fullName evidence="7">DUF202 domain-containing protein</fullName>
    </submittedName>
</protein>
<evidence type="ECO:0000256" key="5">
    <source>
        <dbReference type="SAM" id="Phobius"/>
    </source>
</evidence>